<dbReference type="OrthoDB" id="10255048at2759"/>
<keyword evidence="5 7" id="KW-0175">Coiled coil</keyword>
<dbReference type="InterPro" id="IPR039915">
    <property type="entry name" value="TACC"/>
</dbReference>
<comment type="subcellular location">
    <subcellularLocation>
        <location evidence="1">Cytoplasm</location>
        <location evidence="1">Cytoskeleton</location>
    </subcellularLocation>
</comment>
<dbReference type="GO" id="GO:0005856">
    <property type="term" value="C:cytoskeleton"/>
    <property type="evidence" value="ECO:0007669"/>
    <property type="project" value="UniProtKB-SubCell"/>
</dbReference>
<feature type="coiled-coil region" evidence="7">
    <location>
        <begin position="768"/>
        <end position="845"/>
    </location>
</feature>
<evidence type="ECO:0000256" key="3">
    <source>
        <dbReference type="ARBA" id="ARBA00022490"/>
    </source>
</evidence>
<proteinExistence type="inferred from homology"/>
<comment type="caution">
    <text evidence="10">The sequence shown here is derived from an EMBL/GenBank/DDBJ whole genome shotgun (WGS) entry which is preliminary data.</text>
</comment>
<dbReference type="GO" id="GO:0007097">
    <property type="term" value="P:nuclear migration"/>
    <property type="evidence" value="ECO:0007669"/>
    <property type="project" value="TreeGrafter"/>
</dbReference>
<dbReference type="PANTHER" id="PTHR13924:SF4">
    <property type="entry name" value="TRANSFORMING ACIDIC COILED-COIL-CONTAINING PROTEIN 3"/>
    <property type="match status" value="1"/>
</dbReference>
<feature type="compositionally biased region" description="Polar residues" evidence="8">
    <location>
        <begin position="210"/>
        <end position="219"/>
    </location>
</feature>
<evidence type="ECO:0000256" key="2">
    <source>
        <dbReference type="ARBA" id="ARBA00009423"/>
    </source>
</evidence>
<keyword evidence="6" id="KW-0206">Cytoskeleton</keyword>
<dbReference type="STRING" id="75743.A0A401P813"/>
<dbReference type="InterPro" id="IPR007707">
    <property type="entry name" value="TACC_C"/>
</dbReference>
<evidence type="ECO:0000259" key="9">
    <source>
        <dbReference type="Pfam" id="PF05010"/>
    </source>
</evidence>
<evidence type="ECO:0000313" key="11">
    <source>
        <dbReference type="Proteomes" id="UP000288216"/>
    </source>
</evidence>
<dbReference type="FunFam" id="1.20.5.1700:FF:000001">
    <property type="entry name" value="Transforming acidic coiled-coil-containing protein 1 isoform 2"/>
    <property type="match status" value="1"/>
</dbReference>
<accession>A0A401P813</accession>
<dbReference type="GO" id="GO:0007052">
    <property type="term" value="P:mitotic spindle organization"/>
    <property type="evidence" value="ECO:0007669"/>
    <property type="project" value="InterPro"/>
</dbReference>
<organism evidence="10 11">
    <name type="scientific">Scyliorhinus torazame</name>
    <name type="common">Cloudy catshark</name>
    <name type="synonym">Catulus torazame</name>
    <dbReference type="NCBI Taxonomy" id="75743"/>
    <lineage>
        <taxon>Eukaryota</taxon>
        <taxon>Metazoa</taxon>
        <taxon>Chordata</taxon>
        <taxon>Craniata</taxon>
        <taxon>Vertebrata</taxon>
        <taxon>Chondrichthyes</taxon>
        <taxon>Elasmobranchii</taxon>
        <taxon>Galeomorphii</taxon>
        <taxon>Galeoidea</taxon>
        <taxon>Carcharhiniformes</taxon>
        <taxon>Scyliorhinidae</taxon>
        <taxon>Scyliorhinus</taxon>
    </lineage>
</organism>
<evidence type="ECO:0000256" key="4">
    <source>
        <dbReference type="ARBA" id="ARBA00022553"/>
    </source>
</evidence>
<protein>
    <recommendedName>
        <fullName evidence="9">Transforming acidic coiled-coil-containing protein C-terminal domain-containing protein</fullName>
    </recommendedName>
</protein>
<evidence type="ECO:0000256" key="8">
    <source>
        <dbReference type="SAM" id="MobiDB-lite"/>
    </source>
</evidence>
<evidence type="ECO:0000256" key="6">
    <source>
        <dbReference type="ARBA" id="ARBA00023212"/>
    </source>
</evidence>
<feature type="domain" description="Transforming acidic coiled-coil-containing protein C-terminal" evidence="9">
    <location>
        <begin position="650"/>
        <end position="850"/>
    </location>
</feature>
<dbReference type="GO" id="GO:0021987">
    <property type="term" value="P:cerebral cortex development"/>
    <property type="evidence" value="ECO:0007669"/>
    <property type="project" value="TreeGrafter"/>
</dbReference>
<gene>
    <name evidence="10" type="ORF">scyTo_0010527</name>
</gene>
<dbReference type="Pfam" id="PF25777">
    <property type="entry name" value="Aurora-A_bind_TACC3"/>
    <property type="match status" value="1"/>
</dbReference>
<evidence type="ECO:0000313" key="10">
    <source>
        <dbReference type="EMBL" id="GCB69252.1"/>
    </source>
</evidence>
<keyword evidence="11" id="KW-1185">Reference proteome</keyword>
<sequence>MSMLPFVLPPLYYPVSVHLQKSSPMALCIESTLISGYDVLTMQGTVGPFWKGHAAKHEDSGGTFDFLGFNLQPEKTEAKQTTANNGSHEDEEHISPKGTYTLDFDMLDAMNPFQGVSKILNSPAEKLSNSKLDCVEQCTKTSSMSDQALHKKTTNRSQTTPSNSNADHVSKDVPSPLVEIPSNVEQNCEVIRSPTLSNCGKDSHEKMDPSASQRVQISQLPPKDSISLKPGEPKLPSTLPEHDQSSQNTKDVDLVQPVRLEIEFNDNCVKCEKHPPKMLGKRPGGQLQLKKPATTAKKIVCGKSKKQTTEAIKQNEKTDSDALGPKMEYNIEWDKLDDVNFNPFGGGFKIGNSPCSAKLPATNSDELCTSDPIEKEMGEVQRSDEDPKIGDFLRSNELAGANSDGPCPNTIGSVEPAVKETDEVQKPASFAQTINCNGVSTMPIKQPSKKNTCKVKPMMEVSASTLSQDRVPSPTAESMLASGLERLIADARVPSTMTDAETLDVIDFGYSEPGSSVFRNGTIEDEAEEFRPADQIPAFNQPIEIDYLEQFGHSSFHASALRKQSLYLKFDPLLRESPVRHMETNSGLTNQAPDRSTLWDLETRPTQHAERPEEMMDIRTIIPDLQPIINPGADFVSILTEDAIIEVLKYSQKDMDAAILAVKEEVTCQKTITLEWKQKYEESLAQCAEMKKIVSEYSEVIFQMMEESGKKSELAKAELEKVTEEKLQVLKELNSVEKSFSEVFKRFDKQKEAIEGYRKNEESLKKCAQDYLARIKKEEQRYQALKVHAEEKLNQANEEIAQVRNKYKAEVAALQAHLRKEQMKANSLERSVEEKTKENVELSKICDELISKMETI</sequence>
<dbReference type="EMBL" id="BFAA01004559">
    <property type="protein sequence ID" value="GCB69252.1"/>
    <property type="molecule type" value="Genomic_DNA"/>
</dbReference>
<feature type="region of interest" description="Disordered" evidence="8">
    <location>
        <begin position="141"/>
        <end position="176"/>
    </location>
</feature>
<name>A0A401P813_SCYTO</name>
<dbReference type="Pfam" id="PF05010">
    <property type="entry name" value="TACC_C"/>
    <property type="match status" value="1"/>
</dbReference>
<dbReference type="AlphaFoldDB" id="A0A401P813"/>
<dbReference type="GO" id="GO:0005737">
    <property type="term" value="C:cytoplasm"/>
    <property type="evidence" value="ECO:0007669"/>
    <property type="project" value="TreeGrafter"/>
</dbReference>
<feature type="compositionally biased region" description="Polar residues" evidence="8">
    <location>
        <begin position="155"/>
        <end position="167"/>
    </location>
</feature>
<feature type="coiled-coil region" evidence="7">
    <location>
        <begin position="705"/>
        <end position="739"/>
    </location>
</feature>
<dbReference type="PANTHER" id="PTHR13924">
    <property type="entry name" value="TRANSFORMING ACIDIC COILED-COIL CONTAINING PROTEIN 1/2"/>
    <property type="match status" value="1"/>
</dbReference>
<comment type="similarity">
    <text evidence="2">Belongs to the TACC family.</text>
</comment>
<dbReference type="Proteomes" id="UP000288216">
    <property type="component" value="Unassembled WGS sequence"/>
</dbReference>
<evidence type="ECO:0000256" key="5">
    <source>
        <dbReference type="ARBA" id="ARBA00023054"/>
    </source>
</evidence>
<keyword evidence="3" id="KW-0963">Cytoplasm</keyword>
<feature type="region of interest" description="Disordered" evidence="8">
    <location>
        <begin position="194"/>
        <end position="251"/>
    </location>
</feature>
<dbReference type="InterPro" id="IPR057663">
    <property type="entry name" value="TACC3_Aurora-A_bind"/>
</dbReference>
<evidence type="ECO:0000256" key="7">
    <source>
        <dbReference type="SAM" id="Coils"/>
    </source>
</evidence>
<dbReference type="Gene3D" id="1.20.5.1700">
    <property type="match status" value="1"/>
</dbReference>
<dbReference type="OMA" id="HRAEEEC"/>
<keyword evidence="4" id="KW-0597">Phosphoprotein</keyword>
<evidence type="ECO:0000256" key="1">
    <source>
        <dbReference type="ARBA" id="ARBA00004245"/>
    </source>
</evidence>
<reference evidence="10 11" key="1">
    <citation type="journal article" date="2018" name="Nat. Ecol. Evol.">
        <title>Shark genomes provide insights into elasmobranch evolution and the origin of vertebrates.</title>
        <authorList>
            <person name="Hara Y"/>
            <person name="Yamaguchi K"/>
            <person name="Onimaru K"/>
            <person name="Kadota M"/>
            <person name="Koyanagi M"/>
            <person name="Keeley SD"/>
            <person name="Tatsumi K"/>
            <person name="Tanaka K"/>
            <person name="Motone F"/>
            <person name="Kageyama Y"/>
            <person name="Nozu R"/>
            <person name="Adachi N"/>
            <person name="Nishimura O"/>
            <person name="Nakagawa R"/>
            <person name="Tanegashima C"/>
            <person name="Kiyatake I"/>
            <person name="Matsumoto R"/>
            <person name="Murakumo K"/>
            <person name="Nishida K"/>
            <person name="Terakita A"/>
            <person name="Kuratani S"/>
            <person name="Sato K"/>
            <person name="Hyodo S Kuraku.S."/>
        </authorList>
    </citation>
    <scope>NUCLEOTIDE SEQUENCE [LARGE SCALE GENOMIC DNA]</scope>
</reference>